<evidence type="ECO:0000256" key="2">
    <source>
        <dbReference type="ARBA" id="ARBA00022723"/>
    </source>
</evidence>
<evidence type="ECO:0000259" key="12">
    <source>
        <dbReference type="PROSITE" id="PS50280"/>
    </source>
</evidence>
<evidence type="ECO:0000256" key="1">
    <source>
        <dbReference type="ARBA" id="ARBA00004123"/>
    </source>
</evidence>
<dbReference type="Gene3D" id="2.170.270.10">
    <property type="entry name" value="SET domain"/>
    <property type="match status" value="1"/>
</dbReference>
<comment type="subcellular location">
    <subcellularLocation>
        <location evidence="1">Nucleus</location>
    </subcellularLocation>
</comment>
<dbReference type="InterPro" id="IPR001214">
    <property type="entry name" value="SET_dom"/>
</dbReference>
<dbReference type="EMBL" id="JAYKXH010000012">
    <property type="protein sequence ID" value="KAK7151208.1"/>
    <property type="molecule type" value="Genomic_DNA"/>
</dbReference>
<dbReference type="SUPFAM" id="SSF82199">
    <property type="entry name" value="SET domain"/>
    <property type="match status" value="1"/>
</dbReference>
<keyword evidence="3" id="KW-0677">Repeat</keyword>
<evidence type="ECO:0000256" key="3">
    <source>
        <dbReference type="ARBA" id="ARBA00022737"/>
    </source>
</evidence>
<dbReference type="GO" id="GO:0008270">
    <property type="term" value="F:zinc ion binding"/>
    <property type="evidence" value="ECO:0007669"/>
    <property type="project" value="UniProtKB-KW"/>
</dbReference>
<organism evidence="13 14">
    <name type="scientific">Phoxinus phoxinus</name>
    <name type="common">Eurasian minnow</name>
    <dbReference type="NCBI Taxonomy" id="58324"/>
    <lineage>
        <taxon>Eukaryota</taxon>
        <taxon>Metazoa</taxon>
        <taxon>Chordata</taxon>
        <taxon>Craniata</taxon>
        <taxon>Vertebrata</taxon>
        <taxon>Euteleostomi</taxon>
        <taxon>Actinopterygii</taxon>
        <taxon>Neopterygii</taxon>
        <taxon>Teleostei</taxon>
        <taxon>Ostariophysi</taxon>
        <taxon>Cypriniformes</taxon>
        <taxon>Leuciscidae</taxon>
        <taxon>Phoxininae</taxon>
        <taxon>Phoxinus</taxon>
    </lineage>
</organism>
<dbReference type="GO" id="GO:0003700">
    <property type="term" value="F:DNA-binding transcription factor activity"/>
    <property type="evidence" value="ECO:0007669"/>
    <property type="project" value="TreeGrafter"/>
</dbReference>
<evidence type="ECO:0000313" key="14">
    <source>
        <dbReference type="Proteomes" id="UP001364617"/>
    </source>
</evidence>
<dbReference type="Pfam" id="PF00096">
    <property type="entry name" value="zf-C2H2"/>
    <property type="match status" value="4"/>
</dbReference>
<dbReference type="PANTHER" id="PTHR16515">
    <property type="entry name" value="PR DOMAIN ZINC FINGER PROTEIN"/>
    <property type="match status" value="1"/>
</dbReference>
<dbReference type="InterPro" id="IPR013087">
    <property type="entry name" value="Znf_C2H2_type"/>
</dbReference>
<dbReference type="FunFam" id="3.30.160.60:FF:000100">
    <property type="entry name" value="Zinc finger 45-like"/>
    <property type="match status" value="1"/>
</dbReference>
<dbReference type="AlphaFoldDB" id="A0AAN9D1N1"/>
<dbReference type="Gene3D" id="3.30.160.60">
    <property type="entry name" value="Classic Zinc Finger"/>
    <property type="match status" value="4"/>
</dbReference>
<dbReference type="PROSITE" id="PS00028">
    <property type="entry name" value="ZINC_FINGER_C2H2_1"/>
    <property type="match status" value="4"/>
</dbReference>
<keyword evidence="7" id="KW-0804">Transcription</keyword>
<dbReference type="GO" id="GO:0045165">
    <property type="term" value="P:cell fate commitment"/>
    <property type="evidence" value="ECO:0007669"/>
    <property type="project" value="TreeGrafter"/>
</dbReference>
<comment type="caution">
    <text evidence="13">The sequence shown here is derived from an EMBL/GenBank/DDBJ whole genome shotgun (WGS) entry which is preliminary data.</text>
</comment>
<dbReference type="SMART" id="SM00355">
    <property type="entry name" value="ZnF_C2H2"/>
    <property type="match status" value="5"/>
</dbReference>
<feature type="domain" description="C2H2-type" evidence="11">
    <location>
        <begin position="506"/>
        <end position="533"/>
    </location>
</feature>
<evidence type="ECO:0000256" key="10">
    <source>
        <dbReference type="SAM" id="MobiDB-lite"/>
    </source>
</evidence>
<dbReference type="PROSITE" id="PS50157">
    <property type="entry name" value="ZINC_FINGER_C2H2_2"/>
    <property type="match status" value="4"/>
</dbReference>
<keyword evidence="5" id="KW-0862">Zinc</keyword>
<dbReference type="GO" id="GO:0005737">
    <property type="term" value="C:cytoplasm"/>
    <property type="evidence" value="ECO:0007669"/>
    <property type="project" value="TreeGrafter"/>
</dbReference>
<sequence>MPSKTFSATANESIAVQTEDVTRTCHVKDQCQMDFDEWKETRARTSLPRNLRFTHHNQKVLGVFTREVIPVGTRFGPLQGEHLHPEDISANINRKHIWMIFSEGRLHHFLSCEDESDSNWMCFVNSAPSPWQQNLAGFQIGMQVYFYAVKDLMPGEELLVGRGLEYKRPMSTSLRTPCLKQPPPTHPHSQDKDQVRKRKRGYTVTEILDLNPWTDHHTETSLITQSKYGEKVTRDPQNPKLPPSLMTNSISDIPVNVGGHVYTPAIPQSSMPRYFWPIIQYVPSHQPMGFGRTAAHMSHNIPLPPIHMHPSLLSQTSKENHLSLALTNRGDLKIDVRDSTMRDTKPKDFTKMSPTLSNATDPSPAEVSNADYITAKRDSPEMCVASPGVSSVTHATESQKRQTVGYKALPYPLQRQNGKIQYECNVCGKNFSQLSNLKVHLRVHSGEKPYRCEICRRNFTQLAHLQKHIQVHTGEKPHECHVCNRRFSSCSNLKTHLRLHSGECPYVCKQCPASFTQHIHLRLHRRLHATPRSHQCPQCPRRYTHLCSLQIHRQQFCPASSVTGSASQLDSANDEIERFDLSEGAESLEVDKEAESIKRVCRVIWTQVLLAGREQNRST</sequence>
<dbReference type="PROSITE" id="PS50280">
    <property type="entry name" value="SET"/>
    <property type="match status" value="1"/>
</dbReference>
<reference evidence="13 14" key="1">
    <citation type="submission" date="2024-02" db="EMBL/GenBank/DDBJ databases">
        <title>Chromosome-level genome assembly of the Eurasian Minnow (Phoxinus phoxinus).</title>
        <authorList>
            <person name="Oriowo T.O."/>
            <person name="Martin S."/>
            <person name="Stange M."/>
            <person name="Chrysostomakis Y."/>
            <person name="Brown T."/>
            <person name="Winkler S."/>
            <person name="Kukowka S."/>
            <person name="Myers E.W."/>
            <person name="Bohne A."/>
        </authorList>
    </citation>
    <scope>NUCLEOTIDE SEQUENCE [LARGE SCALE GENOMIC DNA]</scope>
    <source>
        <strain evidence="13">ZFMK-TIS-60720</strain>
        <tissue evidence="13">Whole Organism</tissue>
    </source>
</reference>
<dbReference type="FunFam" id="3.30.160.60:FF:001177">
    <property type="entry name" value="Zinc finger protein 33A"/>
    <property type="match status" value="1"/>
</dbReference>
<gene>
    <name evidence="13" type="ORF">R3I93_012218</name>
</gene>
<evidence type="ECO:0000256" key="7">
    <source>
        <dbReference type="ARBA" id="ARBA00023163"/>
    </source>
</evidence>
<dbReference type="GO" id="GO:0006357">
    <property type="term" value="P:regulation of transcription by RNA polymerase II"/>
    <property type="evidence" value="ECO:0007669"/>
    <property type="project" value="TreeGrafter"/>
</dbReference>
<dbReference type="GO" id="GO:0000978">
    <property type="term" value="F:RNA polymerase II cis-regulatory region sequence-specific DNA binding"/>
    <property type="evidence" value="ECO:0007669"/>
    <property type="project" value="TreeGrafter"/>
</dbReference>
<evidence type="ECO:0000256" key="8">
    <source>
        <dbReference type="ARBA" id="ARBA00023242"/>
    </source>
</evidence>
<dbReference type="InterPro" id="IPR050331">
    <property type="entry name" value="Zinc_finger"/>
</dbReference>
<dbReference type="Proteomes" id="UP001364617">
    <property type="component" value="Unassembled WGS sequence"/>
</dbReference>
<evidence type="ECO:0000256" key="4">
    <source>
        <dbReference type="ARBA" id="ARBA00022771"/>
    </source>
</evidence>
<accession>A0AAN9D1N1</accession>
<protein>
    <recommendedName>
        <fullName evidence="15">PR domain zinc finger protein 1</fullName>
    </recommendedName>
</protein>
<dbReference type="FunFam" id="3.30.160.60:FF:000262">
    <property type="entry name" value="PR domain zinc finger protein 1"/>
    <property type="match status" value="1"/>
</dbReference>
<evidence type="ECO:0000256" key="5">
    <source>
        <dbReference type="ARBA" id="ARBA00022833"/>
    </source>
</evidence>
<evidence type="ECO:0000256" key="6">
    <source>
        <dbReference type="ARBA" id="ARBA00023015"/>
    </source>
</evidence>
<feature type="region of interest" description="Disordered" evidence="10">
    <location>
        <begin position="220"/>
        <end position="245"/>
    </location>
</feature>
<feature type="compositionally biased region" description="Polar residues" evidence="10">
    <location>
        <begin position="352"/>
        <end position="361"/>
    </location>
</feature>
<dbReference type="PANTHER" id="PTHR16515:SF68">
    <property type="entry name" value="PR DOMAIN ZINC FINGER PROTEIN 1"/>
    <property type="match status" value="1"/>
</dbReference>
<dbReference type="InterPro" id="IPR036236">
    <property type="entry name" value="Znf_C2H2_sf"/>
</dbReference>
<evidence type="ECO:0000313" key="13">
    <source>
        <dbReference type="EMBL" id="KAK7151208.1"/>
    </source>
</evidence>
<dbReference type="FunFam" id="3.30.160.60:FF:001498">
    <property type="entry name" value="Zinc finger protein 404"/>
    <property type="match status" value="1"/>
</dbReference>
<dbReference type="SUPFAM" id="SSF57667">
    <property type="entry name" value="beta-beta-alpha zinc fingers"/>
    <property type="match status" value="3"/>
</dbReference>
<keyword evidence="6" id="KW-0805">Transcription regulation</keyword>
<feature type="domain" description="C2H2-type" evidence="11">
    <location>
        <begin position="422"/>
        <end position="449"/>
    </location>
</feature>
<feature type="region of interest" description="Disordered" evidence="10">
    <location>
        <begin position="174"/>
        <end position="198"/>
    </location>
</feature>
<dbReference type="GO" id="GO:0005634">
    <property type="term" value="C:nucleus"/>
    <property type="evidence" value="ECO:0007669"/>
    <property type="project" value="UniProtKB-SubCell"/>
</dbReference>
<dbReference type="Pfam" id="PF21549">
    <property type="entry name" value="PRDM2_PR"/>
    <property type="match status" value="1"/>
</dbReference>
<dbReference type="InterPro" id="IPR046341">
    <property type="entry name" value="SET_dom_sf"/>
</dbReference>
<feature type="domain" description="SET" evidence="12">
    <location>
        <begin position="38"/>
        <end position="163"/>
    </location>
</feature>
<evidence type="ECO:0008006" key="15">
    <source>
        <dbReference type="Google" id="ProtNLM"/>
    </source>
</evidence>
<dbReference type="CDD" id="cd00065">
    <property type="entry name" value="FYVE_like_SF"/>
    <property type="match status" value="1"/>
</dbReference>
<name>A0AAN9D1N1_9TELE</name>
<evidence type="ECO:0000256" key="9">
    <source>
        <dbReference type="PROSITE-ProRule" id="PRU00042"/>
    </source>
</evidence>
<keyword evidence="4 9" id="KW-0863">Zinc-finger</keyword>
<proteinExistence type="predicted"/>
<feature type="domain" description="C2H2-type" evidence="11">
    <location>
        <begin position="450"/>
        <end position="477"/>
    </location>
</feature>
<keyword evidence="8" id="KW-0539">Nucleus</keyword>
<keyword evidence="2" id="KW-0479">Metal-binding</keyword>
<dbReference type="SMART" id="SM00317">
    <property type="entry name" value="SET"/>
    <property type="match status" value="1"/>
</dbReference>
<keyword evidence="14" id="KW-1185">Reference proteome</keyword>
<feature type="region of interest" description="Disordered" evidence="10">
    <location>
        <begin position="343"/>
        <end position="366"/>
    </location>
</feature>
<evidence type="ECO:0000259" key="11">
    <source>
        <dbReference type="PROSITE" id="PS50157"/>
    </source>
</evidence>
<feature type="domain" description="C2H2-type" evidence="11">
    <location>
        <begin position="478"/>
        <end position="505"/>
    </location>
</feature>